<name>A0AAE3XGH5_9BACT</name>
<dbReference type="InterPro" id="IPR036869">
    <property type="entry name" value="J_dom_sf"/>
</dbReference>
<evidence type="ECO:0000313" key="3">
    <source>
        <dbReference type="Proteomes" id="UP001185092"/>
    </source>
</evidence>
<gene>
    <name evidence="2" type="ORF">HNQ88_000162</name>
</gene>
<reference evidence="2" key="1">
    <citation type="submission" date="2023-07" db="EMBL/GenBank/DDBJ databases">
        <title>Genomic Encyclopedia of Type Strains, Phase IV (KMG-IV): sequencing the most valuable type-strain genomes for metagenomic binning, comparative biology and taxonomic classification.</title>
        <authorList>
            <person name="Goeker M."/>
        </authorList>
    </citation>
    <scope>NUCLEOTIDE SEQUENCE</scope>
    <source>
        <strain evidence="2">DSM 26174</strain>
    </source>
</reference>
<dbReference type="AlphaFoldDB" id="A0AAE3XGH5"/>
<organism evidence="2 3">
    <name type="scientific">Aureibacter tunicatorum</name>
    <dbReference type="NCBI Taxonomy" id="866807"/>
    <lineage>
        <taxon>Bacteria</taxon>
        <taxon>Pseudomonadati</taxon>
        <taxon>Bacteroidota</taxon>
        <taxon>Cytophagia</taxon>
        <taxon>Cytophagales</taxon>
        <taxon>Persicobacteraceae</taxon>
        <taxon>Aureibacter</taxon>
    </lineage>
</organism>
<protein>
    <submittedName>
        <fullName evidence="2">Chromosome segregation ATPase</fullName>
    </submittedName>
</protein>
<sequence length="245" mass="29389">MCNLEQEVCKVESISKQETQKLEALKADIDRTEKEIDTVKSELNAFRLRIRTELRVEIAQIQKLQALYNEQKKLKKEKRREQKRKGKNFRTKENTLVSKQQKETRKSCAVNENLNELKRLYKEGVVKVHPDKIQSNDDDEIKQATELTILLNEHYQNANLEQLRRLHQQIFSGLTNLKLDMKVDHNEKIWSLKVELRDLKFELEELQASQLYVVLRQLDKEKYLSDLRNYFHDKINKLRKRTRSR</sequence>
<feature type="compositionally biased region" description="Basic residues" evidence="1">
    <location>
        <begin position="75"/>
        <end position="89"/>
    </location>
</feature>
<comment type="caution">
    <text evidence="2">The sequence shown here is derived from an EMBL/GenBank/DDBJ whole genome shotgun (WGS) entry which is preliminary data.</text>
</comment>
<evidence type="ECO:0000256" key="1">
    <source>
        <dbReference type="SAM" id="MobiDB-lite"/>
    </source>
</evidence>
<feature type="region of interest" description="Disordered" evidence="1">
    <location>
        <begin position="75"/>
        <end position="104"/>
    </location>
</feature>
<keyword evidence="3" id="KW-1185">Reference proteome</keyword>
<evidence type="ECO:0000313" key="2">
    <source>
        <dbReference type="EMBL" id="MDR6237186.1"/>
    </source>
</evidence>
<dbReference type="SUPFAM" id="SSF46565">
    <property type="entry name" value="Chaperone J-domain"/>
    <property type="match status" value="1"/>
</dbReference>
<dbReference type="Proteomes" id="UP001185092">
    <property type="component" value="Unassembled WGS sequence"/>
</dbReference>
<accession>A0AAE3XGH5</accession>
<dbReference type="RefSeq" id="WP_309936630.1">
    <property type="nucleotide sequence ID" value="NZ_AP025305.1"/>
</dbReference>
<dbReference type="EMBL" id="JAVDQD010000001">
    <property type="protein sequence ID" value="MDR6237186.1"/>
    <property type="molecule type" value="Genomic_DNA"/>
</dbReference>
<proteinExistence type="predicted"/>